<dbReference type="FunFam" id="3.30.70.360:FF:000001">
    <property type="entry name" value="N-acetyldiaminopimelate deacetylase"/>
    <property type="match status" value="1"/>
</dbReference>
<dbReference type="PIRSF" id="PIRSF005962">
    <property type="entry name" value="Pept_M20D_amidohydro"/>
    <property type="match status" value="1"/>
</dbReference>
<dbReference type="InterPro" id="IPR017439">
    <property type="entry name" value="Amidohydrolase"/>
</dbReference>
<keyword evidence="3" id="KW-0220">Diaminopimelate biosynthesis</keyword>
<feature type="binding site" evidence="5">
    <location>
        <position position="124"/>
    </location>
    <ligand>
        <name>Mn(2+)</name>
        <dbReference type="ChEBI" id="CHEBI:29035"/>
        <label>2</label>
    </ligand>
</feature>
<gene>
    <name evidence="7" type="ORF">HW423_00775</name>
</gene>
<dbReference type="GO" id="GO:0019877">
    <property type="term" value="P:diaminopimelate biosynthetic process"/>
    <property type="evidence" value="ECO:0007669"/>
    <property type="project" value="UniProtKB-KW"/>
</dbReference>
<dbReference type="PANTHER" id="PTHR11014:SF63">
    <property type="entry name" value="METALLOPEPTIDASE, PUTATIVE (AFU_ORTHOLOGUE AFUA_6G09600)-RELATED"/>
    <property type="match status" value="1"/>
</dbReference>
<dbReference type="GO" id="GO:0009085">
    <property type="term" value="P:lysine biosynthetic process"/>
    <property type="evidence" value="ECO:0007669"/>
    <property type="project" value="UniProtKB-KW"/>
</dbReference>
<evidence type="ECO:0000256" key="3">
    <source>
        <dbReference type="ARBA" id="ARBA00022915"/>
    </source>
</evidence>
<dbReference type="Gene3D" id="3.40.630.10">
    <property type="entry name" value="Zn peptidases"/>
    <property type="match status" value="1"/>
</dbReference>
<evidence type="ECO:0000256" key="4">
    <source>
        <dbReference type="ARBA" id="ARBA00023154"/>
    </source>
</evidence>
<feature type="binding site" evidence="5">
    <location>
        <position position="148"/>
    </location>
    <ligand>
        <name>Mn(2+)</name>
        <dbReference type="ChEBI" id="CHEBI:29035"/>
        <label>2</label>
    </ligand>
</feature>
<evidence type="ECO:0000256" key="1">
    <source>
        <dbReference type="ARBA" id="ARBA00022605"/>
    </source>
</evidence>
<evidence type="ECO:0000256" key="5">
    <source>
        <dbReference type="PIRSR" id="PIRSR005962-1"/>
    </source>
</evidence>
<dbReference type="EMBL" id="JACAOA010000002">
    <property type="protein sequence ID" value="MBA5728322.1"/>
    <property type="molecule type" value="Genomic_DNA"/>
</dbReference>
<dbReference type="AlphaFoldDB" id="A0A839A2Z7"/>
<protein>
    <submittedName>
        <fullName evidence="7">Amidohydrolase</fullName>
    </submittedName>
</protein>
<dbReference type="NCBIfam" id="TIGR01891">
    <property type="entry name" value="amidohydrolases"/>
    <property type="match status" value="1"/>
</dbReference>
<keyword evidence="8" id="KW-1185">Reference proteome</keyword>
<keyword evidence="2 7" id="KW-0378">Hydrolase</keyword>
<dbReference type="InterPro" id="IPR036264">
    <property type="entry name" value="Bact_exopeptidase_dim_dom"/>
</dbReference>
<keyword evidence="5" id="KW-0479">Metal-binding</keyword>
<dbReference type="InterPro" id="IPR011650">
    <property type="entry name" value="Peptidase_M20_dimer"/>
</dbReference>
<dbReference type="GO" id="GO:0050118">
    <property type="term" value="F:N-acetyldiaminopimelate deacetylase activity"/>
    <property type="evidence" value="ECO:0007669"/>
    <property type="project" value="UniProtKB-ARBA"/>
</dbReference>
<name>A0A839A2Z7_9LACT</name>
<dbReference type="Proteomes" id="UP000571018">
    <property type="component" value="Unassembled WGS sequence"/>
</dbReference>
<feature type="binding site" evidence="5">
    <location>
        <position position="90"/>
    </location>
    <ligand>
        <name>Mn(2+)</name>
        <dbReference type="ChEBI" id="CHEBI:29035"/>
        <label>2</label>
    </ligand>
</feature>
<dbReference type="Pfam" id="PF01546">
    <property type="entry name" value="Peptidase_M20"/>
    <property type="match status" value="1"/>
</dbReference>
<accession>A0A839A2Z7</accession>
<dbReference type="Gene3D" id="3.30.70.360">
    <property type="match status" value="1"/>
</dbReference>
<dbReference type="GO" id="GO:0046872">
    <property type="term" value="F:metal ion binding"/>
    <property type="evidence" value="ECO:0007669"/>
    <property type="project" value="UniProtKB-KW"/>
</dbReference>
<dbReference type="SUPFAM" id="SSF55031">
    <property type="entry name" value="Bacterial exopeptidase dimerisation domain"/>
    <property type="match status" value="1"/>
</dbReference>
<comment type="caution">
    <text evidence="7">The sequence shown here is derived from an EMBL/GenBank/DDBJ whole genome shotgun (WGS) entry which is preliminary data.</text>
</comment>
<evidence type="ECO:0000259" key="6">
    <source>
        <dbReference type="Pfam" id="PF07687"/>
    </source>
</evidence>
<evidence type="ECO:0000313" key="8">
    <source>
        <dbReference type="Proteomes" id="UP000571018"/>
    </source>
</evidence>
<keyword evidence="1" id="KW-0028">Amino-acid biosynthesis</keyword>
<dbReference type="InterPro" id="IPR002933">
    <property type="entry name" value="Peptidase_M20"/>
</dbReference>
<dbReference type="SUPFAM" id="SSF53187">
    <property type="entry name" value="Zn-dependent exopeptidases"/>
    <property type="match status" value="1"/>
</dbReference>
<dbReference type="Pfam" id="PF07687">
    <property type="entry name" value="M20_dimer"/>
    <property type="match status" value="1"/>
</dbReference>
<sequence length="377" mass="41296">MIAFRRELHQYPELSMEEYETTKRIARELDKVGLSYKFMEPTGLVGEIVGDKPGKTVLLRADIDALPIYEVTRDLEYCSKNDGVMHACGHDTHASMLLTALKALNKEKADLQGTVRFVFQPSEENGQGALKMIEQGVTEGVDNVFGIHIQSGVRTGVVMCPEGEMMASHDLLTVNFTGKGGHAARPEKCVDAAVMASSFVMNAQAVVAREMSPIESVVVTIGKMDVGDRFNVIAERAYLEGTVRTFNPVTREKAETALKRYAQAVASMYGGSVEFGYQHVTQPVNNDVASAQRVQGLASEFFGEENVVKQGKTTGGEDFSFYMVNGGVPGAFAVVGAQSDDEATHYEHHHNKFNVDEAALKNGARVMAEYAYRYLNN</sequence>
<feature type="binding site" evidence="5">
    <location>
        <position position="349"/>
    </location>
    <ligand>
        <name>Mn(2+)</name>
        <dbReference type="ChEBI" id="CHEBI:29035"/>
        <label>2</label>
    </ligand>
</feature>
<evidence type="ECO:0000256" key="2">
    <source>
        <dbReference type="ARBA" id="ARBA00022801"/>
    </source>
</evidence>
<organism evidence="7 8">
    <name type="scientific">Ruoffia halotolerans</name>
    <dbReference type="NCBI Taxonomy" id="2748684"/>
    <lineage>
        <taxon>Bacteria</taxon>
        <taxon>Bacillati</taxon>
        <taxon>Bacillota</taxon>
        <taxon>Bacilli</taxon>
        <taxon>Lactobacillales</taxon>
        <taxon>Aerococcaceae</taxon>
        <taxon>Ruoffia</taxon>
    </lineage>
</organism>
<feature type="binding site" evidence="5">
    <location>
        <position position="88"/>
    </location>
    <ligand>
        <name>Mn(2+)</name>
        <dbReference type="ChEBI" id="CHEBI:29035"/>
        <label>2</label>
    </ligand>
</feature>
<proteinExistence type="predicted"/>
<comment type="cofactor">
    <cofactor evidence="5">
        <name>Mn(2+)</name>
        <dbReference type="ChEBI" id="CHEBI:29035"/>
    </cofactor>
    <text evidence="5">The Mn(2+) ion enhances activity.</text>
</comment>
<evidence type="ECO:0000313" key="7">
    <source>
        <dbReference type="EMBL" id="MBA5728322.1"/>
    </source>
</evidence>
<feature type="domain" description="Peptidase M20 dimerisation" evidence="6">
    <location>
        <begin position="173"/>
        <end position="265"/>
    </location>
</feature>
<reference evidence="7 8" key="1">
    <citation type="submission" date="2020-06" db="EMBL/GenBank/DDBJ databases">
        <title>Reclassification of Facklamia ignava, Facklamia soureckii and Facklami tabacinasalis as Falseniella iganva gen. nov., comb. nov., Hutsoniella ignava gen. nov., comb. nov., and Ruoffia tabacinasalis gen. nov., comb. nov and description of Ruoffia haltotolerans sp. nov., isolated from hypersaline Inland Sea of Qatar.</title>
        <authorList>
            <person name="Fotedar R."/>
            <person name="Sankaranarayanan K."/>
            <person name="Lawson P."/>
            <person name="Caldwell M."/>
            <person name="Zeyara A."/>
            <person name="Al Malki A."/>
            <person name="Ali M."/>
        </authorList>
    </citation>
    <scope>NUCLEOTIDE SEQUENCE [LARGE SCALE GENOMIC DNA]</scope>
    <source>
        <strain evidence="7 8">INB8</strain>
    </source>
</reference>
<keyword evidence="4" id="KW-0457">Lysine biosynthesis</keyword>
<dbReference type="PANTHER" id="PTHR11014">
    <property type="entry name" value="PEPTIDASE M20 FAMILY MEMBER"/>
    <property type="match status" value="1"/>
</dbReference>
<keyword evidence="5" id="KW-0464">Manganese</keyword>